<keyword evidence="8" id="KW-1185">Reference proteome</keyword>
<feature type="domain" description="2Fe-2S ferredoxin-type" evidence="6">
    <location>
        <begin position="2"/>
        <end position="78"/>
    </location>
</feature>
<evidence type="ECO:0000313" key="8">
    <source>
        <dbReference type="Proteomes" id="UP000321039"/>
    </source>
</evidence>
<dbReference type="InterPro" id="IPR051452">
    <property type="entry name" value="Diverse_Oxidoreductases"/>
</dbReference>
<dbReference type="GO" id="GO:0016491">
    <property type="term" value="F:oxidoreductase activity"/>
    <property type="evidence" value="ECO:0007669"/>
    <property type="project" value="UniProtKB-KW"/>
</dbReference>
<keyword evidence="3" id="KW-0560">Oxidoreductase</keyword>
<name>A0A5C8ZXT4_9GAMM</name>
<evidence type="ECO:0000256" key="3">
    <source>
        <dbReference type="ARBA" id="ARBA00023002"/>
    </source>
</evidence>
<organism evidence="7 8">
    <name type="scientific">Parahaliea maris</name>
    <dbReference type="NCBI Taxonomy" id="2716870"/>
    <lineage>
        <taxon>Bacteria</taxon>
        <taxon>Pseudomonadati</taxon>
        <taxon>Pseudomonadota</taxon>
        <taxon>Gammaproteobacteria</taxon>
        <taxon>Cellvibrionales</taxon>
        <taxon>Halieaceae</taxon>
        <taxon>Parahaliea</taxon>
    </lineage>
</organism>
<dbReference type="InterPro" id="IPR002888">
    <property type="entry name" value="2Fe-2S-bd"/>
</dbReference>
<dbReference type="InterPro" id="IPR001041">
    <property type="entry name" value="2Fe-2S_ferredoxin-type"/>
</dbReference>
<reference evidence="7 8" key="1">
    <citation type="submission" date="2019-08" db="EMBL/GenBank/DDBJ databases">
        <title>Parahaliea maris sp. nov., isolated from the surface seawater.</title>
        <authorList>
            <person name="Liu Y."/>
        </authorList>
    </citation>
    <scope>NUCLEOTIDE SEQUENCE [LARGE SCALE GENOMIC DNA]</scope>
    <source>
        <strain evidence="7 8">HSLHS9</strain>
    </source>
</reference>
<dbReference type="InterPro" id="IPR006058">
    <property type="entry name" value="2Fe2S_fd_BS"/>
</dbReference>
<evidence type="ECO:0000313" key="7">
    <source>
        <dbReference type="EMBL" id="TXS92041.1"/>
    </source>
</evidence>
<dbReference type="EMBL" id="VRZA01000005">
    <property type="protein sequence ID" value="TXS92041.1"/>
    <property type="molecule type" value="Genomic_DNA"/>
</dbReference>
<gene>
    <name evidence="7" type="ORF">FV139_15050</name>
</gene>
<dbReference type="AlphaFoldDB" id="A0A5C8ZXT4"/>
<dbReference type="InterPro" id="IPR036010">
    <property type="entry name" value="2Fe-2S_ferredoxin-like_sf"/>
</dbReference>
<evidence type="ECO:0000256" key="1">
    <source>
        <dbReference type="ARBA" id="ARBA00022714"/>
    </source>
</evidence>
<dbReference type="SUPFAM" id="SSF47741">
    <property type="entry name" value="CO dehydrogenase ISP C-domain like"/>
    <property type="match status" value="1"/>
</dbReference>
<dbReference type="RefSeq" id="WP_148069280.1">
    <property type="nucleotide sequence ID" value="NZ_VRZA01000005.1"/>
</dbReference>
<accession>A0A5C8ZXT4</accession>
<comment type="caution">
    <text evidence="7">The sequence shown here is derived from an EMBL/GenBank/DDBJ whole genome shotgun (WGS) entry which is preliminary data.</text>
</comment>
<dbReference type="InterPro" id="IPR036884">
    <property type="entry name" value="2Fe-2S-bd_dom_sf"/>
</dbReference>
<evidence type="ECO:0000256" key="2">
    <source>
        <dbReference type="ARBA" id="ARBA00022723"/>
    </source>
</evidence>
<keyword evidence="1" id="KW-0001">2Fe-2S</keyword>
<dbReference type="InterPro" id="IPR012675">
    <property type="entry name" value="Beta-grasp_dom_sf"/>
</dbReference>
<protein>
    <submittedName>
        <fullName evidence="7">(2Fe-2S)-binding protein</fullName>
    </submittedName>
</protein>
<evidence type="ECO:0000256" key="5">
    <source>
        <dbReference type="ARBA" id="ARBA00023014"/>
    </source>
</evidence>
<dbReference type="GO" id="GO:0051537">
    <property type="term" value="F:2 iron, 2 sulfur cluster binding"/>
    <property type="evidence" value="ECO:0007669"/>
    <property type="project" value="UniProtKB-KW"/>
</dbReference>
<dbReference type="Gene3D" id="1.10.150.120">
    <property type="entry name" value="[2Fe-2S]-binding domain"/>
    <property type="match status" value="1"/>
</dbReference>
<evidence type="ECO:0000259" key="6">
    <source>
        <dbReference type="PROSITE" id="PS51085"/>
    </source>
</evidence>
<dbReference type="GO" id="GO:0046872">
    <property type="term" value="F:metal ion binding"/>
    <property type="evidence" value="ECO:0007669"/>
    <property type="project" value="UniProtKB-KW"/>
</dbReference>
<sequence length="176" mass="18633">MASHSLEVNGVVHHVEADQNEPLLWILRDAIGLVGAKYGCGIGQCGACTVQLNGHPVRSCSLPVSAVAGQKITTIEGLSDGDDLHILQKLWVEFDVPQCGYCQAGQLMSAAALLETNPDPSDEEIDAYMAGNFCRCGTYNRIRKAIRTAAEMKNSPAVTVADSGALPLAGVPQERA</sequence>
<dbReference type="Proteomes" id="UP000321039">
    <property type="component" value="Unassembled WGS sequence"/>
</dbReference>
<dbReference type="PANTHER" id="PTHR44379:SF2">
    <property type="entry name" value="BLR6218 PROTEIN"/>
    <property type="match status" value="1"/>
</dbReference>
<dbReference type="PROSITE" id="PS00197">
    <property type="entry name" value="2FE2S_FER_1"/>
    <property type="match status" value="1"/>
</dbReference>
<proteinExistence type="predicted"/>
<dbReference type="PROSITE" id="PS51085">
    <property type="entry name" value="2FE2S_FER_2"/>
    <property type="match status" value="1"/>
</dbReference>
<keyword evidence="5" id="KW-0411">Iron-sulfur</keyword>
<keyword evidence="2" id="KW-0479">Metal-binding</keyword>
<dbReference type="Pfam" id="PF01799">
    <property type="entry name" value="Fer2_2"/>
    <property type="match status" value="1"/>
</dbReference>
<dbReference type="PANTHER" id="PTHR44379">
    <property type="entry name" value="OXIDOREDUCTASE WITH IRON-SULFUR SUBUNIT"/>
    <property type="match status" value="1"/>
</dbReference>
<dbReference type="SUPFAM" id="SSF54292">
    <property type="entry name" value="2Fe-2S ferredoxin-like"/>
    <property type="match status" value="1"/>
</dbReference>
<dbReference type="Gene3D" id="3.10.20.30">
    <property type="match status" value="1"/>
</dbReference>
<dbReference type="Pfam" id="PF00111">
    <property type="entry name" value="Fer2"/>
    <property type="match status" value="1"/>
</dbReference>
<evidence type="ECO:0000256" key="4">
    <source>
        <dbReference type="ARBA" id="ARBA00023004"/>
    </source>
</evidence>
<keyword evidence="4" id="KW-0408">Iron</keyword>